<dbReference type="EMBL" id="CAJNJA010034585">
    <property type="protein sequence ID" value="CAE7695015.1"/>
    <property type="molecule type" value="Genomic_DNA"/>
</dbReference>
<dbReference type="PROSITE" id="PS00018">
    <property type="entry name" value="EF_HAND_1"/>
    <property type="match status" value="1"/>
</dbReference>
<reference evidence="14" key="1">
    <citation type="submission" date="2021-02" db="EMBL/GenBank/DDBJ databases">
        <authorList>
            <person name="Dougan E. K."/>
            <person name="Rhodes N."/>
            <person name="Thang M."/>
            <person name="Chan C."/>
        </authorList>
    </citation>
    <scope>NUCLEOTIDE SEQUENCE</scope>
</reference>
<comment type="catalytic activity">
    <reaction evidence="10">
        <text>O-phospho-L-threonyl-[protein] + H2O = L-threonyl-[protein] + phosphate</text>
        <dbReference type="Rhea" id="RHEA:47004"/>
        <dbReference type="Rhea" id="RHEA-COMP:11060"/>
        <dbReference type="Rhea" id="RHEA-COMP:11605"/>
        <dbReference type="ChEBI" id="CHEBI:15377"/>
        <dbReference type="ChEBI" id="CHEBI:30013"/>
        <dbReference type="ChEBI" id="CHEBI:43474"/>
        <dbReference type="ChEBI" id="CHEBI:61977"/>
        <dbReference type="EC" id="3.1.3.16"/>
    </reaction>
</comment>
<feature type="transmembrane region" description="Helical" evidence="12">
    <location>
        <begin position="158"/>
        <end position="177"/>
    </location>
</feature>
<dbReference type="Gene3D" id="1.10.238.10">
    <property type="entry name" value="EF-hand"/>
    <property type="match status" value="1"/>
</dbReference>
<evidence type="ECO:0000256" key="9">
    <source>
        <dbReference type="ARBA" id="ARBA00047761"/>
    </source>
</evidence>
<feature type="domain" description="EF-hand" evidence="13">
    <location>
        <begin position="478"/>
        <end position="513"/>
    </location>
</feature>
<evidence type="ECO:0000256" key="8">
    <source>
        <dbReference type="ARBA" id="ARBA00023211"/>
    </source>
</evidence>
<keyword evidence="6" id="KW-0106">Calcium</keyword>
<dbReference type="GO" id="GO:0005509">
    <property type="term" value="F:calcium ion binding"/>
    <property type="evidence" value="ECO:0007669"/>
    <property type="project" value="InterPro"/>
</dbReference>
<keyword evidence="4" id="KW-0479">Metal-binding</keyword>
<dbReference type="PANTHER" id="PTHR11668:SF300">
    <property type="entry name" value="SERINE_THREONINE-PROTEIN PHOSPHATASE"/>
    <property type="match status" value="1"/>
</dbReference>
<dbReference type="SMART" id="SM00156">
    <property type="entry name" value="PP2Ac"/>
    <property type="match status" value="1"/>
</dbReference>
<dbReference type="AlphaFoldDB" id="A0A812WXU2"/>
<dbReference type="GO" id="GO:0004722">
    <property type="term" value="F:protein serine/threonine phosphatase activity"/>
    <property type="evidence" value="ECO:0007669"/>
    <property type="project" value="UniProtKB-EC"/>
</dbReference>
<dbReference type="InterPro" id="IPR029052">
    <property type="entry name" value="Metallo-depent_PP-like"/>
</dbReference>
<keyword evidence="12" id="KW-0472">Membrane</keyword>
<keyword evidence="8" id="KW-0464">Manganese</keyword>
<dbReference type="InterPro" id="IPR018247">
    <property type="entry name" value="EF_Hand_1_Ca_BS"/>
</dbReference>
<dbReference type="PRINTS" id="PR00114">
    <property type="entry name" value="STPHPHTASE"/>
</dbReference>
<evidence type="ECO:0000256" key="6">
    <source>
        <dbReference type="ARBA" id="ARBA00022837"/>
    </source>
</evidence>
<comment type="catalytic activity">
    <reaction evidence="9">
        <text>O-phospho-L-seryl-[protein] + H2O = L-seryl-[protein] + phosphate</text>
        <dbReference type="Rhea" id="RHEA:20629"/>
        <dbReference type="Rhea" id="RHEA-COMP:9863"/>
        <dbReference type="Rhea" id="RHEA-COMP:11604"/>
        <dbReference type="ChEBI" id="CHEBI:15377"/>
        <dbReference type="ChEBI" id="CHEBI:29999"/>
        <dbReference type="ChEBI" id="CHEBI:43474"/>
        <dbReference type="ChEBI" id="CHEBI:83421"/>
        <dbReference type="EC" id="3.1.3.16"/>
    </reaction>
</comment>
<keyword evidence="5" id="KW-0378">Hydrolase</keyword>
<keyword evidence="7" id="KW-0904">Protein phosphatase</keyword>
<sequence>MTDKPDVIAAKVAGSPEHAVMPTIITSEEEDAAEERRPLQVSTSVEELLKEYDRRLGRIEAWHAKTQEVVAEPSPRLSSPGVQVHAAQVLGGGDASFTSGHFTLKRELTGSKVDLEEQAELDDQHPFSRMWMNARLQHQEMFDQDLLQSIYEKSGQRARNRVAVFGGGLMGILSMPFGPIGMAAGGLFGALVGMLIGICLDRRRYMQSMKQSEIETRRLKSLVRWSAERFADEDDPLAAVQHLELVVLEFKPVADIAMASKNARRTLKLLDSWAARRSMMRQLWAYMDNILINWKKLTQADFLRKIQEYVSETSFGILDCTLKPLHLLCSAALRCVPMAAPKSVEQSSECHRSSGGYPDPYTYNGKGKAIYNPPVELPSSSASNFFEEAGAGEAEETEARRKFNKFCTQPDGSEPKAHLTYESFCRLVAHYEAASSSMVQSYFYAIDRKRDNMIDFDEFFLGVVAGDPTTVHILNSFTGRERAQFTFDFYDMNHSGLLEIEEFERVVRDCALSQLSPEQCKGTALEKAEELGLMDDRQDGGFTPPDTGKFYEFIMTERLRGTSRLFRFQKSLIKPPQSRSQKRGPQASVGAAGPLGHLGHPTALSEPQMPSSFVPAAPTAAPSQRSERCRPERSERPEERLRPQECFELPEAGHKEDPIPDLTTEEPGSEQDSEMSPYILGLESDAPSPDAKDVSVNLPPYDAYLPPAPACRIALDDSLGTADAVLAAQRVMETLSVEDFPGLMPPADGSFVLLTSAELVDLCRAVRPILAEEEMIIPKVVEPIKVFGSLHGQLCDLLSWFKWHKPPSDGPKGDLQYVNYVFLGDYADRGGYGLEVISILFSLKVLFPHRVFLLRGHHENRHVNYHLGFRQECERRLGAAGLEVFEYVNSAFDHLSLAALTWSGFLAMGPGVVPASLAAMDQLNLYQKPLSLPHPSQASELASDDTDSEQILLELFTPSSLLSRDLGARTVLDDQSLKVFCASQKLKGVIFGRQILPHGHLTENGVIRVCSCLNYCDLFPGNLASILYIMTDLDLTALIKPKVMTSFLDKHHHLSDCPNGAVPRRSSSPSRWPKQIRAPTPDRIIAVEHSERTESKAGPLVLFPAYKACVPKRARPGSTIPDGRPAQGKGLSTVSPAGCFPRSTGDLKAIGVF</sequence>
<name>A0A812WXU2_9DINO</name>
<protein>
    <recommendedName>
        <fullName evidence="3">protein-serine/threonine phosphatase</fullName>
        <ecNumber evidence="3">3.1.3.16</ecNumber>
    </recommendedName>
</protein>
<feature type="region of interest" description="Disordered" evidence="11">
    <location>
        <begin position="1114"/>
        <end position="1137"/>
    </location>
</feature>
<dbReference type="SUPFAM" id="SSF56300">
    <property type="entry name" value="Metallo-dependent phosphatases"/>
    <property type="match status" value="1"/>
</dbReference>
<feature type="compositionally biased region" description="Basic and acidic residues" evidence="11">
    <location>
        <begin position="625"/>
        <end position="658"/>
    </location>
</feature>
<dbReference type="Pfam" id="PF13202">
    <property type="entry name" value="EF-hand_5"/>
    <property type="match status" value="2"/>
</dbReference>
<dbReference type="Proteomes" id="UP000601435">
    <property type="component" value="Unassembled WGS sequence"/>
</dbReference>
<accession>A0A812WXU2</accession>
<evidence type="ECO:0000256" key="1">
    <source>
        <dbReference type="ARBA" id="ARBA00001936"/>
    </source>
</evidence>
<dbReference type="InterPro" id="IPR004843">
    <property type="entry name" value="Calcineurin-like_PHP"/>
</dbReference>
<gene>
    <name evidence="14" type="primary">BSL3</name>
    <name evidence="14" type="ORF">SNEC2469_LOCUS20025</name>
</gene>
<evidence type="ECO:0000313" key="14">
    <source>
        <dbReference type="EMBL" id="CAE7695015.1"/>
    </source>
</evidence>
<dbReference type="PANTHER" id="PTHR11668">
    <property type="entry name" value="SERINE/THREONINE PROTEIN PHOSPHATASE"/>
    <property type="match status" value="1"/>
</dbReference>
<evidence type="ECO:0000256" key="12">
    <source>
        <dbReference type="SAM" id="Phobius"/>
    </source>
</evidence>
<dbReference type="OrthoDB" id="414728at2759"/>
<keyword evidence="12" id="KW-0812">Transmembrane</keyword>
<feature type="region of interest" description="Disordered" evidence="11">
    <location>
        <begin position="572"/>
        <end position="674"/>
    </location>
</feature>
<evidence type="ECO:0000256" key="5">
    <source>
        <dbReference type="ARBA" id="ARBA00022801"/>
    </source>
</evidence>
<dbReference type="InterPro" id="IPR011992">
    <property type="entry name" value="EF-hand-dom_pair"/>
</dbReference>
<evidence type="ECO:0000256" key="4">
    <source>
        <dbReference type="ARBA" id="ARBA00022723"/>
    </source>
</evidence>
<dbReference type="SUPFAM" id="SSF47473">
    <property type="entry name" value="EF-hand"/>
    <property type="match status" value="1"/>
</dbReference>
<evidence type="ECO:0000313" key="15">
    <source>
        <dbReference type="Proteomes" id="UP000601435"/>
    </source>
</evidence>
<evidence type="ECO:0000256" key="10">
    <source>
        <dbReference type="ARBA" id="ARBA00048336"/>
    </source>
</evidence>
<comment type="caution">
    <text evidence="14">The sequence shown here is derived from an EMBL/GenBank/DDBJ whole genome shotgun (WGS) entry which is preliminary data.</text>
</comment>
<comment type="similarity">
    <text evidence="2">Belongs to the PPP phosphatase family.</text>
</comment>
<dbReference type="InterPro" id="IPR002048">
    <property type="entry name" value="EF_hand_dom"/>
</dbReference>
<dbReference type="InterPro" id="IPR006186">
    <property type="entry name" value="Ser/Thr-sp_prot-phosphatase"/>
</dbReference>
<organism evidence="14 15">
    <name type="scientific">Symbiodinium necroappetens</name>
    <dbReference type="NCBI Taxonomy" id="1628268"/>
    <lineage>
        <taxon>Eukaryota</taxon>
        <taxon>Sar</taxon>
        <taxon>Alveolata</taxon>
        <taxon>Dinophyceae</taxon>
        <taxon>Suessiales</taxon>
        <taxon>Symbiodiniaceae</taxon>
        <taxon>Symbiodinium</taxon>
    </lineage>
</organism>
<comment type="cofactor">
    <cofactor evidence="1">
        <name>Mn(2+)</name>
        <dbReference type="ChEBI" id="CHEBI:29035"/>
    </cofactor>
</comment>
<keyword evidence="15" id="KW-1185">Reference proteome</keyword>
<dbReference type="GO" id="GO:0005737">
    <property type="term" value="C:cytoplasm"/>
    <property type="evidence" value="ECO:0007669"/>
    <property type="project" value="TreeGrafter"/>
</dbReference>
<evidence type="ECO:0000259" key="13">
    <source>
        <dbReference type="PROSITE" id="PS50222"/>
    </source>
</evidence>
<feature type="compositionally biased region" description="Acidic residues" evidence="11">
    <location>
        <begin position="663"/>
        <end position="673"/>
    </location>
</feature>
<dbReference type="InterPro" id="IPR050341">
    <property type="entry name" value="PP1_catalytic_subunit"/>
</dbReference>
<evidence type="ECO:0000256" key="3">
    <source>
        <dbReference type="ARBA" id="ARBA00013081"/>
    </source>
</evidence>
<evidence type="ECO:0000256" key="2">
    <source>
        <dbReference type="ARBA" id="ARBA00008294"/>
    </source>
</evidence>
<dbReference type="PROSITE" id="PS50222">
    <property type="entry name" value="EF_HAND_2"/>
    <property type="match status" value="1"/>
</dbReference>
<dbReference type="EC" id="3.1.3.16" evidence="3"/>
<proteinExistence type="inferred from homology"/>
<dbReference type="Pfam" id="PF00149">
    <property type="entry name" value="Metallophos"/>
    <property type="match status" value="1"/>
</dbReference>
<evidence type="ECO:0000256" key="11">
    <source>
        <dbReference type="SAM" id="MobiDB-lite"/>
    </source>
</evidence>
<dbReference type="GO" id="GO:0005634">
    <property type="term" value="C:nucleus"/>
    <property type="evidence" value="ECO:0007669"/>
    <property type="project" value="TreeGrafter"/>
</dbReference>
<dbReference type="Gene3D" id="3.60.21.10">
    <property type="match status" value="1"/>
</dbReference>
<keyword evidence="12" id="KW-1133">Transmembrane helix</keyword>
<evidence type="ECO:0000256" key="7">
    <source>
        <dbReference type="ARBA" id="ARBA00022912"/>
    </source>
</evidence>